<dbReference type="EMBL" id="FPKV01000001">
    <property type="protein sequence ID" value="SFZ89468.1"/>
    <property type="molecule type" value="Genomic_DNA"/>
</dbReference>
<dbReference type="SUPFAM" id="SSF51445">
    <property type="entry name" value="(Trans)glycosidases"/>
    <property type="match status" value="1"/>
</dbReference>
<reference evidence="1 2" key="1">
    <citation type="submission" date="2016-10" db="EMBL/GenBank/DDBJ databases">
        <authorList>
            <person name="de Groot N.N."/>
        </authorList>
    </citation>
    <scope>NUCLEOTIDE SEQUENCE [LARGE SCALE GENOMIC DNA]</scope>
    <source>
        <strain evidence="1 2">DSM 18180</strain>
    </source>
</reference>
<evidence type="ECO:0000313" key="2">
    <source>
        <dbReference type="Proteomes" id="UP000182544"/>
    </source>
</evidence>
<name>A0A1K2IAL7_9FLAO</name>
<dbReference type="Proteomes" id="UP000182544">
    <property type="component" value="Unassembled WGS sequence"/>
</dbReference>
<accession>A0A1K2IAL7</accession>
<dbReference type="STRING" id="369401.SAMN05428642_101305"/>
<evidence type="ECO:0000313" key="1">
    <source>
        <dbReference type="EMBL" id="SFZ89468.1"/>
    </source>
</evidence>
<sequence>MVKLMKTVKIETLLVFLFVILSCSSSKDKGIEIRNEHPNYWTYNCKPTLLLGGSNDDNLFQWPIEKLVPHLDSMVDVGANYVRNTMSDRKQKGFEIYPFKELPNKKYDLDQWSDEYWNRFTVFLEETAKRNIIVQIEIWDRFDFSREEWKPNPYNPINNVSYTYDESGFVQEYPKHPGKNAQPFFFTTPNQRKNTTVFKYQKAYVDKLLSISLKYNNVLYCIDNETSAEEAWATYWAQYIKEKAGDKKIYVTEMWNAHDLTDDEHKRTFDHPELYDYVDISQNSWNKGYENWLGAQKVKAYLSKNTRPINHVKIYGASTHKRAEEGINSSHAAKVFLRNIVGGLASSRFHRPTSGLGLSRISINCIKSVRMVEEKVKFWDLRPNMKLLLDCDYDEAYLTANPDKSYLVYFTGKGSVDLDLSQVSGSFRMYSINIQNASWAKSTEVKGKQILKLTSEYENGSFIILTKQ</sequence>
<dbReference type="Gene3D" id="3.20.20.80">
    <property type="entry name" value="Glycosidases"/>
    <property type="match status" value="1"/>
</dbReference>
<dbReference type="PROSITE" id="PS51257">
    <property type="entry name" value="PROKAR_LIPOPROTEIN"/>
    <property type="match status" value="1"/>
</dbReference>
<evidence type="ECO:0008006" key="3">
    <source>
        <dbReference type="Google" id="ProtNLM"/>
    </source>
</evidence>
<protein>
    <recommendedName>
        <fullName evidence="3">Collagen-binding domain of a collagenase</fullName>
    </recommendedName>
</protein>
<organism evidence="1 2">
    <name type="scientific">Flaviramulus basaltis</name>
    <dbReference type="NCBI Taxonomy" id="369401"/>
    <lineage>
        <taxon>Bacteria</taxon>
        <taxon>Pseudomonadati</taxon>
        <taxon>Bacteroidota</taxon>
        <taxon>Flavobacteriia</taxon>
        <taxon>Flavobacteriales</taxon>
        <taxon>Flavobacteriaceae</taxon>
        <taxon>Flaviramulus</taxon>
    </lineage>
</organism>
<proteinExistence type="predicted"/>
<dbReference type="AlphaFoldDB" id="A0A1K2IAL7"/>
<keyword evidence="2" id="KW-1185">Reference proteome</keyword>
<dbReference type="InterPro" id="IPR017853">
    <property type="entry name" value="GH"/>
</dbReference>
<gene>
    <name evidence="1" type="ORF">SAMN05428642_101305</name>
</gene>